<dbReference type="NCBIfam" id="NF001750">
    <property type="entry name" value="PRK00476.1"/>
    <property type="match status" value="1"/>
</dbReference>
<feature type="site" description="Important for tRNA non-discrimination" evidence="7">
    <location>
        <position position="90"/>
    </location>
</feature>
<dbReference type="InterPro" id="IPR045864">
    <property type="entry name" value="aa-tRNA-synth_II/BPL/LPL"/>
</dbReference>
<feature type="binding site" evidence="7">
    <location>
        <position position="490"/>
    </location>
    <ligand>
        <name>ATP</name>
        <dbReference type="ChEBI" id="CHEBI:30616"/>
    </ligand>
</feature>
<dbReference type="InterPro" id="IPR006195">
    <property type="entry name" value="aa-tRNA-synth_II"/>
</dbReference>
<feature type="binding site" evidence="7">
    <location>
        <position position="497"/>
    </location>
    <ligand>
        <name>L-aspartate</name>
        <dbReference type="ChEBI" id="CHEBI:29991"/>
    </ligand>
</feature>
<dbReference type="PRINTS" id="PR01042">
    <property type="entry name" value="TRNASYNTHASP"/>
</dbReference>
<keyword evidence="5 7" id="KW-0648">Protein biosynthesis</keyword>
<feature type="binding site" evidence="7">
    <location>
        <position position="456"/>
    </location>
    <ligand>
        <name>L-aspartate</name>
        <dbReference type="ChEBI" id="CHEBI:29991"/>
    </ligand>
</feature>
<evidence type="ECO:0000256" key="4">
    <source>
        <dbReference type="ARBA" id="ARBA00022840"/>
    </source>
</evidence>
<dbReference type="CDD" id="cd04317">
    <property type="entry name" value="EcAspRS_like_N"/>
    <property type="match status" value="1"/>
</dbReference>
<keyword evidence="10" id="KW-1185">Reference proteome</keyword>
<dbReference type="GO" id="GO:0004815">
    <property type="term" value="F:aspartate-tRNA ligase activity"/>
    <property type="evidence" value="ECO:0007669"/>
    <property type="project" value="UniProtKB-EC"/>
</dbReference>
<dbReference type="Pfam" id="PF02938">
    <property type="entry name" value="GAD"/>
    <property type="match status" value="1"/>
</dbReference>
<feature type="binding site" evidence="7">
    <location>
        <position position="228"/>
    </location>
    <ligand>
        <name>L-aspartate</name>
        <dbReference type="ChEBI" id="CHEBI:29991"/>
    </ligand>
</feature>
<comment type="function">
    <text evidence="7">Aspartyl-tRNA synthetase with relaxed tRNA specificity since it is able to aspartylate not only its cognate tRNA(Asp) but also tRNA(Asn). Reaction proceeds in two steps: L-aspartate is first activated by ATP to form Asp-AMP and then transferred to the acceptor end of tRNA(Asp/Asn).</text>
</comment>
<dbReference type="InterPro" id="IPR004115">
    <property type="entry name" value="GAD-like_sf"/>
</dbReference>
<dbReference type="InterPro" id="IPR004364">
    <property type="entry name" value="Aa-tRNA-synt_II"/>
</dbReference>
<dbReference type="InterPro" id="IPR029351">
    <property type="entry name" value="GAD_dom"/>
</dbReference>
<dbReference type="SUPFAM" id="SSF55681">
    <property type="entry name" value="Class II aaRS and biotin synthetases"/>
    <property type="match status" value="1"/>
</dbReference>
<gene>
    <name evidence="7 9" type="primary">aspS</name>
    <name evidence="9" type="ORF">WMO65_14185</name>
</gene>
<comment type="similarity">
    <text evidence="1 7">Belongs to the class-II aminoacyl-tRNA synthetase family. Type 1 subfamily.</text>
</comment>
<keyword evidence="2 7" id="KW-0436">Ligase</keyword>
<dbReference type="Gene3D" id="2.40.50.140">
    <property type="entry name" value="Nucleic acid-binding proteins"/>
    <property type="match status" value="1"/>
</dbReference>
<dbReference type="SUPFAM" id="SSF55261">
    <property type="entry name" value="GAD domain-like"/>
    <property type="match status" value="1"/>
</dbReference>
<dbReference type="InterPro" id="IPR002312">
    <property type="entry name" value="Asp/Asn-tRNA-synth_IIb"/>
</dbReference>
<dbReference type="InterPro" id="IPR047089">
    <property type="entry name" value="Asp-tRNA-ligase_1_N"/>
</dbReference>
<keyword evidence="6 7" id="KW-0030">Aminoacyl-tRNA synthetase</keyword>
<evidence type="ECO:0000256" key="2">
    <source>
        <dbReference type="ARBA" id="ARBA00022598"/>
    </source>
</evidence>
<comment type="subunit">
    <text evidence="7">Homodimer.</text>
</comment>
<dbReference type="RefSeq" id="WP_148393446.1">
    <property type="nucleotide sequence ID" value="NZ_JBBMFP010000012.1"/>
</dbReference>
<keyword evidence="4 7" id="KW-0067">ATP-binding</keyword>
<dbReference type="InterPro" id="IPR004524">
    <property type="entry name" value="Asp-tRNA-ligase_1"/>
</dbReference>
<keyword evidence="3 7" id="KW-0547">Nucleotide-binding</keyword>
<dbReference type="InterPro" id="IPR012340">
    <property type="entry name" value="NA-bd_OB-fold"/>
</dbReference>
<organism evidence="9 10">
    <name type="scientific">Blautia caccae</name>
    <dbReference type="NCBI Taxonomy" id="3133175"/>
    <lineage>
        <taxon>Bacteria</taxon>
        <taxon>Bacillati</taxon>
        <taxon>Bacillota</taxon>
        <taxon>Clostridia</taxon>
        <taxon>Lachnospirales</taxon>
        <taxon>Lachnospiraceae</taxon>
        <taxon>Blautia</taxon>
    </lineage>
</organism>
<dbReference type="EC" id="6.1.1.23" evidence="7"/>
<protein>
    <recommendedName>
        <fullName evidence="7">Aspartate--tRNA(Asp/Asn) ligase</fullName>
        <ecNumber evidence="7">6.1.1.23</ecNumber>
    </recommendedName>
    <alternativeName>
        <fullName evidence="7">Aspartyl-tRNA synthetase</fullName>
        <shortName evidence="7">AspRS</shortName>
    </alternativeName>
    <alternativeName>
        <fullName evidence="7">Non-discriminating aspartyl-tRNA synthetase</fullName>
        <shortName evidence="7">ND-AspRS</shortName>
    </alternativeName>
</protein>
<feature type="region of interest" description="Aspartate" evidence="7">
    <location>
        <begin position="206"/>
        <end position="209"/>
    </location>
</feature>
<evidence type="ECO:0000256" key="7">
    <source>
        <dbReference type="HAMAP-Rule" id="MF_00044"/>
    </source>
</evidence>
<dbReference type="EMBL" id="JBBMFP010000012">
    <property type="protein sequence ID" value="MEQ2432152.1"/>
    <property type="molecule type" value="Genomic_DNA"/>
</dbReference>
<dbReference type="Gene3D" id="3.30.1360.30">
    <property type="entry name" value="GAD-like domain"/>
    <property type="match status" value="1"/>
</dbReference>
<feature type="binding site" evidence="7">
    <location>
        <begin position="542"/>
        <end position="545"/>
    </location>
    <ligand>
        <name>ATP</name>
        <dbReference type="ChEBI" id="CHEBI:30616"/>
    </ligand>
</feature>
<evidence type="ECO:0000256" key="3">
    <source>
        <dbReference type="ARBA" id="ARBA00022741"/>
    </source>
</evidence>
<dbReference type="Pfam" id="PF01336">
    <property type="entry name" value="tRNA_anti-codon"/>
    <property type="match status" value="1"/>
</dbReference>
<dbReference type="Gene3D" id="3.30.930.10">
    <property type="entry name" value="Bira Bifunctional Protein, Domain 2"/>
    <property type="match status" value="1"/>
</dbReference>
<comment type="subcellular location">
    <subcellularLocation>
        <location evidence="7">Cytoplasm</location>
    </subcellularLocation>
</comment>
<dbReference type="SUPFAM" id="SSF50249">
    <property type="entry name" value="Nucleic acid-binding proteins"/>
    <property type="match status" value="1"/>
</dbReference>
<evidence type="ECO:0000256" key="1">
    <source>
        <dbReference type="ARBA" id="ARBA00006303"/>
    </source>
</evidence>
<accession>A0ABV1DP45</accession>
<comment type="catalytic activity">
    <reaction evidence="7">
        <text>tRNA(Asx) + L-aspartate + ATP = L-aspartyl-tRNA(Asx) + AMP + diphosphate</text>
        <dbReference type="Rhea" id="RHEA:18349"/>
        <dbReference type="Rhea" id="RHEA-COMP:9710"/>
        <dbReference type="Rhea" id="RHEA-COMP:9711"/>
        <dbReference type="ChEBI" id="CHEBI:29991"/>
        <dbReference type="ChEBI" id="CHEBI:30616"/>
        <dbReference type="ChEBI" id="CHEBI:33019"/>
        <dbReference type="ChEBI" id="CHEBI:78442"/>
        <dbReference type="ChEBI" id="CHEBI:78516"/>
        <dbReference type="ChEBI" id="CHEBI:456215"/>
        <dbReference type="EC" id="6.1.1.23"/>
    </reaction>
</comment>
<feature type="binding site" evidence="7">
    <location>
        <position position="182"/>
    </location>
    <ligand>
        <name>L-aspartate</name>
        <dbReference type="ChEBI" id="CHEBI:29991"/>
    </ligand>
</feature>
<dbReference type="HAMAP" id="MF_00044">
    <property type="entry name" value="Asp_tRNA_synth_type1"/>
    <property type="match status" value="1"/>
</dbReference>
<dbReference type="Proteomes" id="UP001457898">
    <property type="component" value="Unassembled WGS sequence"/>
</dbReference>
<feature type="domain" description="Aminoacyl-transfer RNA synthetases class-II family profile" evidence="8">
    <location>
        <begin position="151"/>
        <end position="563"/>
    </location>
</feature>
<evidence type="ECO:0000313" key="10">
    <source>
        <dbReference type="Proteomes" id="UP001457898"/>
    </source>
</evidence>
<keyword evidence="7" id="KW-0963">Cytoplasm</keyword>
<dbReference type="PROSITE" id="PS50862">
    <property type="entry name" value="AA_TRNA_LIGASE_II"/>
    <property type="match status" value="1"/>
</dbReference>
<name>A0ABV1DP45_9FIRM</name>
<reference evidence="9 10" key="1">
    <citation type="submission" date="2024-03" db="EMBL/GenBank/DDBJ databases">
        <title>Human intestinal bacterial collection.</title>
        <authorList>
            <person name="Pauvert C."/>
            <person name="Hitch T.C.A."/>
            <person name="Clavel T."/>
        </authorList>
    </citation>
    <scope>NUCLEOTIDE SEQUENCE [LARGE SCALE GENOMIC DNA]</scope>
    <source>
        <strain evidence="9 10">CLA-SR-H028</strain>
    </source>
</reference>
<evidence type="ECO:0000313" key="9">
    <source>
        <dbReference type="EMBL" id="MEQ2432152.1"/>
    </source>
</evidence>
<dbReference type="InterPro" id="IPR047090">
    <property type="entry name" value="AspRS_core"/>
</dbReference>
<dbReference type="CDD" id="cd00777">
    <property type="entry name" value="AspRS_core"/>
    <property type="match status" value="1"/>
</dbReference>
<evidence type="ECO:0000256" key="6">
    <source>
        <dbReference type="ARBA" id="ARBA00023146"/>
    </source>
</evidence>
<feature type="binding site" evidence="7">
    <location>
        <begin position="228"/>
        <end position="230"/>
    </location>
    <ligand>
        <name>ATP</name>
        <dbReference type="ChEBI" id="CHEBI:30616"/>
    </ligand>
</feature>
<dbReference type="PANTHER" id="PTHR22594">
    <property type="entry name" value="ASPARTYL/LYSYL-TRNA SYNTHETASE"/>
    <property type="match status" value="1"/>
</dbReference>
<dbReference type="InterPro" id="IPR004365">
    <property type="entry name" value="NA-bd_OB_tRNA"/>
</dbReference>
<evidence type="ECO:0000259" key="8">
    <source>
        <dbReference type="PROSITE" id="PS50862"/>
    </source>
</evidence>
<dbReference type="PANTHER" id="PTHR22594:SF5">
    <property type="entry name" value="ASPARTATE--TRNA LIGASE, MITOCHONDRIAL"/>
    <property type="match status" value="1"/>
</dbReference>
<evidence type="ECO:0000256" key="5">
    <source>
        <dbReference type="ARBA" id="ARBA00022917"/>
    </source>
</evidence>
<sequence>MAESMNGLKRTHRCTEVTKAEIGNTVTLMGWVQKSRNKGGIVFVDLRDRSGIMQIIFENGDIDEEGFEKAGRLRSEFVIAVTGRVEARSGAVNENLKTGEIEVRAGALRILSESETPPFPIEENSKTREEVRLKYRYLDLRRPDLQRNLIMRSRVAVLVRQFLANEGFLEIETPILNKSTPEGARDYLVPSRVHPGSFYALPQSPQIFKQLLMCSGYDRYFQIAKCFRDEDLRADRQPEFTQIDMELSFVDVDDVIDVNERMLAFLFKEVLGVEVQLPIQRMTWTEAMNRFGSDKPDLRFGMELTDVSEVVKGCEFAVFKNALEAGGSVRGINAKGQGSMPRKKIDKLVEFAKGYGAKGLAYIAIQEDGSVKSSFAKFMKEEEMKALIEAMQGEAGDLLLFAADKTKLVWDVLGALRLELARQMELFDKEEYRFVWITEFPLLEWSEEENRFTAMHHPFTMPFEEDIPLLDTDPGAVRAKAYDIVLNGNEIGGGSVRIHQNDVQEKMFEALGFEKEQAYKQFGFLLDAFKYGVPPHAGLAYGLDRMVMLMAKEESIREVIAFPKVKDASCLMSEAPNTVDEKQLDELGIALKVQEDEQ</sequence>
<feature type="binding site" evidence="7">
    <location>
        <position position="237"/>
    </location>
    <ligand>
        <name>ATP</name>
        <dbReference type="ChEBI" id="CHEBI:30616"/>
    </ligand>
</feature>
<comment type="caution">
    <text evidence="9">The sequence shown here is derived from an EMBL/GenBank/DDBJ whole genome shotgun (WGS) entry which is preliminary data.</text>
</comment>
<proteinExistence type="inferred from homology"/>
<comment type="caution">
    <text evidence="7">Lacks conserved residue(s) required for the propagation of feature annotation.</text>
</comment>
<dbReference type="Pfam" id="PF00152">
    <property type="entry name" value="tRNA-synt_2"/>
    <property type="match status" value="1"/>
</dbReference>
<dbReference type="NCBIfam" id="TIGR00459">
    <property type="entry name" value="aspS_bact"/>
    <property type="match status" value="1"/>
</dbReference>